<dbReference type="RefSeq" id="WP_253360542.1">
    <property type="nucleotide sequence ID" value="NZ_JAIULA010000011.1"/>
</dbReference>
<evidence type="ECO:0000256" key="10">
    <source>
        <dbReference type="RuleBase" id="RU364073"/>
    </source>
</evidence>
<keyword evidence="6 8" id="KW-0067">ATP-binding</keyword>
<dbReference type="InterPro" id="IPR006000">
    <property type="entry name" value="Xylulokinase"/>
</dbReference>
<dbReference type="EC" id="2.7.1.17" evidence="8 10"/>
<dbReference type="GO" id="GO:0005524">
    <property type="term" value="F:ATP binding"/>
    <property type="evidence" value="ECO:0007669"/>
    <property type="project" value="UniProtKB-UniRule"/>
</dbReference>
<keyword evidence="5 8" id="KW-0418">Kinase</keyword>
<comment type="caution">
    <text evidence="13">The sequence shown here is derived from an EMBL/GenBank/DDBJ whole genome shotgun (WGS) entry which is preliminary data.</text>
</comment>
<dbReference type="InterPro" id="IPR018483">
    <property type="entry name" value="Carb_kinase_FGGY_CS"/>
</dbReference>
<dbReference type="InterPro" id="IPR018484">
    <property type="entry name" value="FGGY_N"/>
</dbReference>
<dbReference type="CDD" id="cd07808">
    <property type="entry name" value="ASKHA_NBD_FGGY_EcXK-like"/>
    <property type="match status" value="1"/>
</dbReference>
<dbReference type="EMBL" id="JAIULA010000011">
    <property type="protein sequence ID" value="MCP0887023.1"/>
    <property type="molecule type" value="Genomic_DNA"/>
</dbReference>
<evidence type="ECO:0000256" key="9">
    <source>
        <dbReference type="RuleBase" id="RU003733"/>
    </source>
</evidence>
<feature type="binding site" evidence="8">
    <location>
        <begin position="82"/>
        <end position="83"/>
    </location>
    <ligand>
        <name>substrate</name>
    </ligand>
</feature>
<proteinExistence type="inferred from homology"/>
<dbReference type="Gene3D" id="3.30.420.40">
    <property type="match status" value="2"/>
</dbReference>
<keyword evidence="7 8" id="KW-0119">Carbohydrate metabolism</keyword>
<evidence type="ECO:0000256" key="5">
    <source>
        <dbReference type="ARBA" id="ARBA00022777"/>
    </source>
</evidence>
<keyword evidence="2 8" id="KW-0859">Xylose metabolism</keyword>
<dbReference type="InterPro" id="IPR000577">
    <property type="entry name" value="Carb_kinase_FGGY"/>
</dbReference>
<dbReference type="Pfam" id="PF00370">
    <property type="entry name" value="FGGY_N"/>
    <property type="match status" value="1"/>
</dbReference>
<evidence type="ECO:0000256" key="3">
    <source>
        <dbReference type="ARBA" id="ARBA00022679"/>
    </source>
</evidence>
<dbReference type="PANTHER" id="PTHR43095">
    <property type="entry name" value="SUGAR KINASE"/>
    <property type="match status" value="1"/>
</dbReference>
<dbReference type="PIRSF" id="PIRSF000538">
    <property type="entry name" value="GlpK"/>
    <property type="match status" value="1"/>
</dbReference>
<dbReference type="GO" id="GO:0004856">
    <property type="term" value="F:D-xylulokinase activity"/>
    <property type="evidence" value="ECO:0007669"/>
    <property type="project" value="UniProtKB-UniRule"/>
</dbReference>
<sequence length="501" mass="55858">MDNCVLGIDLGTSAVKVSAVNQSGKIIAQEKMDFPIQQPHPGYAEQNPEDWVNATTVAIVRLILSDKLNPKQIKGVSYSGQMHGLVLLDKDNQVLRPAMLWNDTRSSKQRYEIMDRMGERFVEITHNQPLEGFTLPKLLWVKENEPEVFAKAQTMLLPKDYLRFKMTGNLAIDYSDATGTVMLDVKKQEWSQEILDTFEIPARLCPPLIKSIENSGRINQWYADYSGLTTETLTFGGGADNACGAVGAGITSSNKVLSSIGTSGVILKYEADKNTNYQGDLQYEDHAIPNAFYSMGVTLAAGFSLSWFKQTFAKNEDFNEMVNSATKSPIGANGLMFAPYIVGERAPYADADIRGSFIGIDSIHKRSDFVRAVLEGIIFSFEDILEKYREKDNDFDTIVAIGGGAKNKLWQQIQADIFNVKVVTLENEQGPGLGAAMLAAVGLGWFKDLQECAKSFVNFKDVLLPHKDNVAKYKKLHKIYQKIYPATKEITHSLVEYRREN</sequence>
<dbReference type="Proteomes" id="UP001139006">
    <property type="component" value="Unassembled WGS sequence"/>
</dbReference>
<feature type="active site" description="Proton acceptor" evidence="8">
    <location>
        <position position="240"/>
    </location>
</feature>
<evidence type="ECO:0000256" key="2">
    <source>
        <dbReference type="ARBA" id="ARBA00022629"/>
    </source>
</evidence>
<dbReference type="PANTHER" id="PTHR43095:SF5">
    <property type="entry name" value="XYLULOSE KINASE"/>
    <property type="match status" value="1"/>
</dbReference>
<dbReference type="NCBIfam" id="TIGR01312">
    <property type="entry name" value="XylB"/>
    <property type="match status" value="1"/>
</dbReference>
<accession>A0A9X2JLI7</accession>
<dbReference type="HAMAP" id="MF_02220">
    <property type="entry name" value="XylB"/>
    <property type="match status" value="1"/>
</dbReference>
<dbReference type="InterPro" id="IPR050406">
    <property type="entry name" value="FGGY_Carb_Kinase"/>
</dbReference>
<feature type="domain" description="Carbohydrate kinase FGGY C-terminal" evidence="12">
    <location>
        <begin position="258"/>
        <end position="442"/>
    </location>
</feature>
<comment type="function">
    <text evidence="8">Catalyzes the phosphorylation of D-xylulose to D-xylulose 5-phosphate.</text>
</comment>
<dbReference type="GO" id="GO:0042732">
    <property type="term" value="P:D-xylose metabolic process"/>
    <property type="evidence" value="ECO:0007669"/>
    <property type="project" value="UniProtKB-KW"/>
</dbReference>
<dbReference type="AlphaFoldDB" id="A0A9X2JLI7"/>
<evidence type="ECO:0000313" key="13">
    <source>
        <dbReference type="EMBL" id="MCP0887023.1"/>
    </source>
</evidence>
<comment type="similarity">
    <text evidence="1 8 9">Belongs to the FGGY kinase family.</text>
</comment>
<evidence type="ECO:0000256" key="6">
    <source>
        <dbReference type="ARBA" id="ARBA00022840"/>
    </source>
</evidence>
<feature type="site" description="Important for activity" evidence="8">
    <location>
        <position position="9"/>
    </location>
</feature>
<dbReference type="InterPro" id="IPR043129">
    <property type="entry name" value="ATPase_NBD"/>
</dbReference>
<keyword evidence="3 8" id="KW-0808">Transferase</keyword>
<dbReference type="Pfam" id="PF02782">
    <property type="entry name" value="FGGY_C"/>
    <property type="match status" value="1"/>
</dbReference>
<evidence type="ECO:0000256" key="1">
    <source>
        <dbReference type="ARBA" id="ARBA00009156"/>
    </source>
</evidence>
<keyword evidence="14" id="KW-1185">Reference proteome</keyword>
<dbReference type="PROSITE" id="PS00445">
    <property type="entry name" value="FGGY_KINASES_2"/>
    <property type="match status" value="1"/>
</dbReference>
<evidence type="ECO:0000256" key="4">
    <source>
        <dbReference type="ARBA" id="ARBA00022741"/>
    </source>
</evidence>
<evidence type="ECO:0000256" key="7">
    <source>
        <dbReference type="ARBA" id="ARBA00023277"/>
    </source>
</evidence>
<keyword evidence="4 8" id="KW-0547">Nucleotide-binding</keyword>
<comment type="catalytic activity">
    <reaction evidence="8 10">
        <text>D-xylulose + ATP = D-xylulose 5-phosphate + ADP + H(+)</text>
        <dbReference type="Rhea" id="RHEA:10964"/>
        <dbReference type="ChEBI" id="CHEBI:15378"/>
        <dbReference type="ChEBI" id="CHEBI:17140"/>
        <dbReference type="ChEBI" id="CHEBI:30616"/>
        <dbReference type="ChEBI" id="CHEBI:57737"/>
        <dbReference type="ChEBI" id="CHEBI:456216"/>
        <dbReference type="EC" id="2.7.1.17"/>
    </reaction>
</comment>
<organism evidence="13 14">
    <name type="scientific">Ligilactobacillus ubinensis</name>
    <dbReference type="NCBI Taxonomy" id="2876789"/>
    <lineage>
        <taxon>Bacteria</taxon>
        <taxon>Bacillati</taxon>
        <taxon>Bacillota</taxon>
        <taxon>Bacilli</taxon>
        <taxon>Lactobacillales</taxon>
        <taxon>Lactobacillaceae</taxon>
        <taxon>Ligilactobacillus</taxon>
    </lineage>
</organism>
<protein>
    <recommendedName>
        <fullName evidence="8 10">Xylulose kinase</fullName>
        <shortName evidence="8 10">Xylulokinase</shortName>
        <ecNumber evidence="8 10">2.7.1.17</ecNumber>
    </recommendedName>
</protein>
<evidence type="ECO:0000259" key="11">
    <source>
        <dbReference type="Pfam" id="PF00370"/>
    </source>
</evidence>
<name>A0A9X2JLI7_9LACO</name>
<gene>
    <name evidence="8 10 13" type="primary">xylB</name>
    <name evidence="13" type="ORF">LB941_06700</name>
</gene>
<feature type="domain" description="Carbohydrate kinase FGGY N-terminal" evidence="11">
    <location>
        <begin position="5"/>
        <end position="247"/>
    </location>
</feature>
<evidence type="ECO:0000256" key="8">
    <source>
        <dbReference type="HAMAP-Rule" id="MF_02220"/>
    </source>
</evidence>
<evidence type="ECO:0000313" key="14">
    <source>
        <dbReference type="Proteomes" id="UP001139006"/>
    </source>
</evidence>
<reference evidence="13 14" key="1">
    <citation type="journal article" date="2023" name="Int. J. Syst. Evol. Microbiol.">
        <title>Ligilactobacillus ubinensis sp. nov., a novel species isolated from the wild ferment of a durian fruit (Durio zibethinus).</title>
        <authorList>
            <person name="Heng Y.C."/>
            <person name="Menon N."/>
            <person name="Chen B."/>
            <person name="Loo B.Z.L."/>
            <person name="Wong G.W.J."/>
            <person name="Lim A.C.H."/>
            <person name="Silvaraju S."/>
            <person name="Kittelmann S."/>
        </authorList>
    </citation>
    <scope>NUCLEOTIDE SEQUENCE [LARGE SCALE GENOMIC DNA]</scope>
    <source>
        <strain evidence="13 14">WILCCON 0076</strain>
    </source>
</reference>
<dbReference type="SUPFAM" id="SSF53067">
    <property type="entry name" value="Actin-like ATPase domain"/>
    <property type="match status" value="2"/>
</dbReference>
<dbReference type="PROSITE" id="PS00933">
    <property type="entry name" value="FGGY_KINASES_1"/>
    <property type="match status" value="1"/>
</dbReference>
<evidence type="ECO:0000259" key="12">
    <source>
        <dbReference type="Pfam" id="PF02782"/>
    </source>
</evidence>
<dbReference type="GO" id="GO:0005998">
    <property type="term" value="P:xylulose catabolic process"/>
    <property type="evidence" value="ECO:0007669"/>
    <property type="project" value="UniProtKB-UniRule"/>
</dbReference>
<dbReference type="InterPro" id="IPR018485">
    <property type="entry name" value="FGGY_C"/>
</dbReference>